<accession>A0A9N7UMW8</accession>
<dbReference type="Proteomes" id="UP001153269">
    <property type="component" value="Unassembled WGS sequence"/>
</dbReference>
<feature type="domain" description="PARP catalytic" evidence="2">
    <location>
        <begin position="34"/>
        <end position="105"/>
    </location>
</feature>
<dbReference type="PANTHER" id="PTHR36542:SF6">
    <property type="entry name" value="GIG2-LIKE PROTEIN DREP"/>
    <property type="match status" value="1"/>
</dbReference>
<keyword evidence="4" id="KW-1185">Reference proteome</keyword>
<protein>
    <recommendedName>
        <fullName evidence="2">PARP catalytic domain-containing protein</fullName>
    </recommendedName>
</protein>
<reference evidence="3" key="1">
    <citation type="submission" date="2020-03" db="EMBL/GenBank/DDBJ databases">
        <authorList>
            <person name="Weist P."/>
        </authorList>
    </citation>
    <scope>NUCLEOTIDE SEQUENCE</scope>
</reference>
<dbReference type="AlphaFoldDB" id="A0A9N7UMW8"/>
<organism evidence="3 4">
    <name type="scientific">Pleuronectes platessa</name>
    <name type="common">European plaice</name>
    <dbReference type="NCBI Taxonomy" id="8262"/>
    <lineage>
        <taxon>Eukaryota</taxon>
        <taxon>Metazoa</taxon>
        <taxon>Chordata</taxon>
        <taxon>Craniata</taxon>
        <taxon>Vertebrata</taxon>
        <taxon>Euteleostomi</taxon>
        <taxon>Actinopterygii</taxon>
        <taxon>Neopterygii</taxon>
        <taxon>Teleostei</taxon>
        <taxon>Neoteleostei</taxon>
        <taxon>Acanthomorphata</taxon>
        <taxon>Carangaria</taxon>
        <taxon>Pleuronectiformes</taxon>
        <taxon>Pleuronectoidei</taxon>
        <taxon>Pleuronectidae</taxon>
        <taxon>Pleuronectes</taxon>
    </lineage>
</organism>
<dbReference type="Gene3D" id="3.90.175.10">
    <property type="entry name" value="Diphtheria Toxin, domain 1"/>
    <property type="match status" value="1"/>
</dbReference>
<comment type="caution">
    <text evidence="3">The sequence shown here is derived from an EMBL/GenBank/DDBJ whole genome shotgun (WGS) entry which is preliminary data.</text>
</comment>
<dbReference type="GO" id="GO:0005737">
    <property type="term" value="C:cytoplasm"/>
    <property type="evidence" value="ECO:0007669"/>
    <property type="project" value="TreeGrafter"/>
</dbReference>
<dbReference type="PANTHER" id="PTHR36542">
    <property type="entry name" value="GIG2-LIKE PROTEIN DRED-RELATED"/>
    <property type="match status" value="1"/>
</dbReference>
<dbReference type="SUPFAM" id="SSF56399">
    <property type="entry name" value="ADP-ribosylation"/>
    <property type="match status" value="1"/>
</dbReference>
<comment type="similarity">
    <text evidence="1">Belongs to the ARTD/PARP family.</text>
</comment>
<proteinExistence type="inferred from homology"/>
<evidence type="ECO:0000259" key="2">
    <source>
        <dbReference type="Pfam" id="PF00644"/>
    </source>
</evidence>
<dbReference type="GO" id="GO:0003950">
    <property type="term" value="F:NAD+ poly-ADP-ribosyltransferase activity"/>
    <property type="evidence" value="ECO:0007669"/>
    <property type="project" value="InterPro"/>
</dbReference>
<evidence type="ECO:0000313" key="3">
    <source>
        <dbReference type="EMBL" id="CAB1435363.1"/>
    </source>
</evidence>
<dbReference type="EMBL" id="CADEAL010001767">
    <property type="protein sequence ID" value="CAB1435363.1"/>
    <property type="molecule type" value="Genomic_DNA"/>
</dbReference>
<evidence type="ECO:0000256" key="1">
    <source>
        <dbReference type="ARBA" id="ARBA00024347"/>
    </source>
</evidence>
<evidence type="ECO:0000313" key="4">
    <source>
        <dbReference type="Proteomes" id="UP001153269"/>
    </source>
</evidence>
<sequence length="220" mass="24043">MPVDFSGWEVVDDGASFTGVLLKTSQKPQDQGVYTMYHGTSVASARLIIAHGFKQSTGGMLGKGVYVSRSMLKASSYPKGSSHADRVVLEVLARVGHVKRIDKDNHPLQLTWSSQGYDTAWVPPNCNMKSVPSGLEEDCVFDPNRVKVVCIAEAPNATIKKELQQLVARSSTRVGGGSAPDRCSLCKRTTQQGSQHIEQQCWMCGKQICILMSKHFCPVK</sequence>
<name>A0A9N7UMW8_PLEPL</name>
<dbReference type="Pfam" id="PF00644">
    <property type="entry name" value="PARP"/>
    <property type="match status" value="1"/>
</dbReference>
<dbReference type="InterPro" id="IPR012317">
    <property type="entry name" value="Poly(ADP-ribose)pol_cat_dom"/>
</dbReference>
<gene>
    <name evidence="3" type="ORF">PLEPLA_LOCUS23445</name>
</gene>